<name>A0A6A6HF49_VIRVR</name>
<sequence length="148" mass="16102">MPPPGGYHTKTRGRCAQNELCMTRGNPQDNNQVALCIPQNVGFRLQEAAYNNNLRRVLGRINRGAGPSSTGYALILSGQHDDVLFKASAISITPRDSSYKPTAQPISCTSCSHLSFQKSPPSSESFEMDITLPNAHDIAVLHDFAWAS</sequence>
<keyword evidence="2" id="KW-1185">Reference proteome</keyword>
<accession>A0A6A6HF49</accession>
<proteinExistence type="predicted"/>
<dbReference type="EMBL" id="ML991784">
    <property type="protein sequence ID" value="KAF2236551.1"/>
    <property type="molecule type" value="Genomic_DNA"/>
</dbReference>
<protein>
    <submittedName>
        <fullName evidence="1">Uncharacterized protein</fullName>
    </submittedName>
</protein>
<dbReference type="AlphaFoldDB" id="A0A6A6HF49"/>
<organism evidence="1 2">
    <name type="scientific">Viridothelium virens</name>
    <name type="common">Speckled blister lichen</name>
    <name type="synonym">Trypethelium virens</name>
    <dbReference type="NCBI Taxonomy" id="1048519"/>
    <lineage>
        <taxon>Eukaryota</taxon>
        <taxon>Fungi</taxon>
        <taxon>Dikarya</taxon>
        <taxon>Ascomycota</taxon>
        <taxon>Pezizomycotina</taxon>
        <taxon>Dothideomycetes</taxon>
        <taxon>Dothideomycetes incertae sedis</taxon>
        <taxon>Trypetheliales</taxon>
        <taxon>Trypetheliaceae</taxon>
        <taxon>Viridothelium</taxon>
    </lineage>
</organism>
<evidence type="ECO:0000313" key="2">
    <source>
        <dbReference type="Proteomes" id="UP000800092"/>
    </source>
</evidence>
<reference evidence="1" key="1">
    <citation type="journal article" date="2020" name="Stud. Mycol.">
        <title>101 Dothideomycetes genomes: a test case for predicting lifestyles and emergence of pathogens.</title>
        <authorList>
            <person name="Haridas S."/>
            <person name="Albert R."/>
            <person name="Binder M."/>
            <person name="Bloem J."/>
            <person name="Labutti K."/>
            <person name="Salamov A."/>
            <person name="Andreopoulos B."/>
            <person name="Baker S."/>
            <person name="Barry K."/>
            <person name="Bills G."/>
            <person name="Bluhm B."/>
            <person name="Cannon C."/>
            <person name="Castanera R."/>
            <person name="Culley D."/>
            <person name="Daum C."/>
            <person name="Ezra D."/>
            <person name="Gonzalez J."/>
            <person name="Henrissat B."/>
            <person name="Kuo A."/>
            <person name="Liang C."/>
            <person name="Lipzen A."/>
            <person name="Lutzoni F."/>
            <person name="Magnuson J."/>
            <person name="Mondo S."/>
            <person name="Nolan M."/>
            <person name="Ohm R."/>
            <person name="Pangilinan J."/>
            <person name="Park H.-J."/>
            <person name="Ramirez L."/>
            <person name="Alfaro M."/>
            <person name="Sun H."/>
            <person name="Tritt A."/>
            <person name="Yoshinaga Y."/>
            <person name="Zwiers L.-H."/>
            <person name="Turgeon B."/>
            <person name="Goodwin S."/>
            <person name="Spatafora J."/>
            <person name="Crous P."/>
            <person name="Grigoriev I."/>
        </authorList>
    </citation>
    <scope>NUCLEOTIDE SEQUENCE</scope>
    <source>
        <strain evidence="1">Tuck. ex Michener</strain>
    </source>
</reference>
<evidence type="ECO:0000313" key="1">
    <source>
        <dbReference type="EMBL" id="KAF2236551.1"/>
    </source>
</evidence>
<dbReference type="Proteomes" id="UP000800092">
    <property type="component" value="Unassembled WGS sequence"/>
</dbReference>
<gene>
    <name evidence="1" type="ORF">EV356DRAFT_512771</name>
</gene>